<organism evidence="2 3">
    <name type="scientific">Zea mays</name>
    <name type="common">Maize</name>
    <dbReference type="NCBI Taxonomy" id="4577"/>
    <lineage>
        <taxon>Eukaryota</taxon>
        <taxon>Viridiplantae</taxon>
        <taxon>Streptophyta</taxon>
        <taxon>Embryophyta</taxon>
        <taxon>Tracheophyta</taxon>
        <taxon>Spermatophyta</taxon>
        <taxon>Magnoliopsida</taxon>
        <taxon>Liliopsida</taxon>
        <taxon>Poales</taxon>
        <taxon>Poaceae</taxon>
        <taxon>PACMAD clade</taxon>
        <taxon>Panicoideae</taxon>
        <taxon>Andropogonodae</taxon>
        <taxon>Andropogoneae</taxon>
        <taxon>Tripsacinae</taxon>
        <taxon>Zea</taxon>
    </lineage>
</organism>
<dbReference type="InterPro" id="IPR029044">
    <property type="entry name" value="Nucleotide-diphossugar_trans"/>
</dbReference>
<dbReference type="AlphaFoldDB" id="A0A804LUF4"/>
<dbReference type="Proteomes" id="UP000007305">
    <property type="component" value="Chromosome 1"/>
</dbReference>
<feature type="compositionally biased region" description="Basic residues" evidence="1">
    <location>
        <begin position="95"/>
        <end position="110"/>
    </location>
</feature>
<reference evidence="2" key="3">
    <citation type="submission" date="2021-05" db="UniProtKB">
        <authorList>
            <consortium name="EnsemblPlants"/>
        </authorList>
    </citation>
    <scope>IDENTIFICATION</scope>
    <source>
        <strain evidence="2">cv. B73</strain>
    </source>
</reference>
<sequence length="125" mass="14611">MDDIMVFADENNILHTELFDEAQKVSCDVEGNLVGYRVSEKTVLPSNRSDMLMASRLEWSGFMVNVQVLWEDAKERLMWVRDLSAIDDTNPPRRWPPRARHRHRSRRTARQLRPGGSRMVLAAFR</sequence>
<protein>
    <submittedName>
        <fullName evidence="2">Uncharacterized protein</fullName>
    </submittedName>
</protein>
<evidence type="ECO:0000256" key="1">
    <source>
        <dbReference type="SAM" id="MobiDB-lite"/>
    </source>
</evidence>
<name>A0A804LUF4_MAIZE</name>
<dbReference type="InParanoid" id="A0A804LUF4"/>
<accession>A0A804LUF4</accession>
<evidence type="ECO:0000313" key="2">
    <source>
        <dbReference type="EnsemblPlants" id="Zm00001eb037320_P001"/>
    </source>
</evidence>
<dbReference type="EnsemblPlants" id="Zm00001eb037320_T001">
    <property type="protein sequence ID" value="Zm00001eb037320_P001"/>
    <property type="gene ID" value="Zm00001eb037320"/>
</dbReference>
<evidence type="ECO:0000313" key="3">
    <source>
        <dbReference type="Proteomes" id="UP000007305"/>
    </source>
</evidence>
<dbReference type="Gene3D" id="3.90.550.10">
    <property type="entry name" value="Spore Coat Polysaccharide Biosynthesis Protein SpsA, Chain A"/>
    <property type="match status" value="1"/>
</dbReference>
<dbReference type="Gramene" id="Zm00001eb037320_T001">
    <property type="protein sequence ID" value="Zm00001eb037320_P001"/>
    <property type="gene ID" value="Zm00001eb037320"/>
</dbReference>
<reference evidence="3" key="1">
    <citation type="submission" date="2015-12" db="EMBL/GenBank/DDBJ databases">
        <title>Update maize B73 reference genome by single molecule sequencing technologies.</title>
        <authorList>
            <consortium name="Maize Genome Sequencing Project"/>
            <person name="Ware D."/>
        </authorList>
    </citation>
    <scope>NUCLEOTIDE SEQUENCE [LARGE SCALE GENOMIC DNA]</scope>
    <source>
        <strain evidence="3">cv. B73</strain>
    </source>
</reference>
<keyword evidence="3" id="KW-1185">Reference proteome</keyword>
<dbReference type="SUPFAM" id="SSF53448">
    <property type="entry name" value="Nucleotide-diphospho-sugar transferases"/>
    <property type="match status" value="1"/>
</dbReference>
<feature type="region of interest" description="Disordered" evidence="1">
    <location>
        <begin position="88"/>
        <end position="112"/>
    </location>
</feature>
<reference evidence="2" key="2">
    <citation type="submission" date="2019-07" db="EMBL/GenBank/DDBJ databases">
        <authorList>
            <person name="Seetharam A."/>
            <person name="Woodhouse M."/>
            <person name="Cannon E."/>
        </authorList>
    </citation>
    <scope>NUCLEOTIDE SEQUENCE [LARGE SCALE GENOMIC DNA]</scope>
    <source>
        <strain evidence="2">cv. B73</strain>
    </source>
</reference>
<proteinExistence type="predicted"/>